<dbReference type="GO" id="GO:0016020">
    <property type="term" value="C:membrane"/>
    <property type="evidence" value="ECO:0007669"/>
    <property type="project" value="UniProtKB-SubCell"/>
</dbReference>
<dbReference type="InterPro" id="IPR025287">
    <property type="entry name" value="WAK_GUB"/>
</dbReference>
<reference evidence="9 10" key="1">
    <citation type="journal article" date="2018" name="Mol. Plant">
        <title>The genome of Artemisia annua provides insight into the evolution of Asteraceae family and artemisinin biosynthesis.</title>
        <authorList>
            <person name="Shen Q."/>
            <person name="Zhang L."/>
            <person name="Liao Z."/>
            <person name="Wang S."/>
            <person name="Yan T."/>
            <person name="Shi P."/>
            <person name="Liu M."/>
            <person name="Fu X."/>
            <person name="Pan Q."/>
            <person name="Wang Y."/>
            <person name="Lv Z."/>
            <person name="Lu X."/>
            <person name="Zhang F."/>
            <person name="Jiang W."/>
            <person name="Ma Y."/>
            <person name="Chen M."/>
            <person name="Hao X."/>
            <person name="Li L."/>
            <person name="Tang Y."/>
            <person name="Lv G."/>
            <person name="Zhou Y."/>
            <person name="Sun X."/>
            <person name="Brodelius P.E."/>
            <person name="Rose J.K.C."/>
            <person name="Tang K."/>
        </authorList>
    </citation>
    <scope>NUCLEOTIDE SEQUENCE [LARGE SCALE GENOMIC DNA]</scope>
    <source>
        <strain evidence="10">cv. Huhao1</strain>
        <tissue evidence="9">Leaf</tissue>
    </source>
</reference>
<keyword evidence="10" id="KW-1185">Reference proteome</keyword>
<keyword evidence="5" id="KW-1015">Disulfide bond</keyword>
<evidence type="ECO:0000256" key="3">
    <source>
        <dbReference type="ARBA" id="ARBA00022729"/>
    </source>
</evidence>
<evidence type="ECO:0000259" key="8">
    <source>
        <dbReference type="PROSITE" id="PS50026"/>
    </source>
</evidence>
<dbReference type="InterPro" id="IPR024731">
    <property type="entry name" value="NELL2-like_EGF"/>
</dbReference>
<dbReference type="SMART" id="SM00179">
    <property type="entry name" value="EGF_CA"/>
    <property type="match status" value="1"/>
</dbReference>
<dbReference type="GO" id="GO:0005509">
    <property type="term" value="F:calcium ion binding"/>
    <property type="evidence" value="ECO:0007669"/>
    <property type="project" value="InterPro"/>
</dbReference>
<evidence type="ECO:0000256" key="6">
    <source>
        <dbReference type="PROSITE-ProRule" id="PRU00076"/>
    </source>
</evidence>
<dbReference type="SMART" id="SM00181">
    <property type="entry name" value="EGF"/>
    <property type="match status" value="2"/>
</dbReference>
<dbReference type="STRING" id="35608.A0A2U1L3Z8"/>
<dbReference type="Proteomes" id="UP000245207">
    <property type="component" value="Unassembled WGS sequence"/>
</dbReference>
<comment type="caution">
    <text evidence="9">The sequence shown here is derived from an EMBL/GenBank/DDBJ whole genome shotgun (WGS) entry which is preliminary data.</text>
</comment>
<dbReference type="InterPro" id="IPR000152">
    <property type="entry name" value="EGF-type_Asp/Asn_hydroxyl_site"/>
</dbReference>
<feature type="domain" description="EGF-like" evidence="8">
    <location>
        <begin position="287"/>
        <end position="322"/>
    </location>
</feature>
<evidence type="ECO:0000256" key="7">
    <source>
        <dbReference type="SAM" id="SignalP"/>
    </source>
</evidence>
<dbReference type="GO" id="GO:0030247">
    <property type="term" value="F:polysaccharide binding"/>
    <property type="evidence" value="ECO:0007669"/>
    <property type="project" value="InterPro"/>
</dbReference>
<dbReference type="PROSITE" id="PS01187">
    <property type="entry name" value="EGF_CA"/>
    <property type="match status" value="1"/>
</dbReference>
<evidence type="ECO:0000313" key="9">
    <source>
        <dbReference type="EMBL" id="PWA43710.1"/>
    </source>
</evidence>
<proteinExistence type="predicted"/>
<protein>
    <submittedName>
        <fullName evidence="9">Serine/threonine-protein kinase, active site protein</fullName>
    </submittedName>
</protein>
<dbReference type="InterPro" id="IPR000742">
    <property type="entry name" value="EGF"/>
</dbReference>
<keyword evidence="4" id="KW-0677">Repeat</keyword>
<dbReference type="AlphaFoldDB" id="A0A2U1L3Z8"/>
<dbReference type="Gene3D" id="2.10.25.10">
    <property type="entry name" value="Laminin"/>
    <property type="match status" value="1"/>
</dbReference>
<keyword evidence="9" id="KW-0418">Kinase</keyword>
<dbReference type="PANTHER" id="PTHR33491">
    <property type="entry name" value="OSJNBA0016N04.9 PROTEIN"/>
    <property type="match status" value="1"/>
</dbReference>
<dbReference type="GO" id="GO:0016301">
    <property type="term" value="F:kinase activity"/>
    <property type="evidence" value="ECO:0007669"/>
    <property type="project" value="UniProtKB-KW"/>
</dbReference>
<evidence type="ECO:0000256" key="5">
    <source>
        <dbReference type="ARBA" id="ARBA00023157"/>
    </source>
</evidence>
<sequence length="385" mass="42712">MCLQILLVLVALTSLRPAIAQKESHCETSCGSVTINYPFGSGKDCYYSPDFLVTCNRSLDVPTPFYQNTDLPITNMYRNTSEIEVMVYVAKDCYDNFGKRIYDESFDTYYSMTLTNFRISTKNRLVAIGCDTFAAINGTIGNESVSTGCSSTCGGNSHIKNGSCSGVGCCQVAIPKGMSSYDFSLTSFNNHTNISDFNPCSYALVVHEEKFNFSSNYLFDFRTTEMRPMLLEWAIGNETCDIARKDTEKFLCKGHSECDRSYEGPGYRCRCSEGYEGNPYIASNCTNINECEQNIHGCIDQANCIDKEGTYMCSCKKGYSGDGRKDGTGCTFDKSLVVEISICTSVSVIVLLILKLMGCLKVADAWLRFLVTQSFDHANIYELSS</sequence>
<comment type="subcellular location">
    <subcellularLocation>
        <location evidence="1">Membrane</location>
        <topology evidence="1">Single-pass membrane protein</topology>
    </subcellularLocation>
</comment>
<organism evidence="9 10">
    <name type="scientific">Artemisia annua</name>
    <name type="common">Sweet wormwood</name>
    <dbReference type="NCBI Taxonomy" id="35608"/>
    <lineage>
        <taxon>Eukaryota</taxon>
        <taxon>Viridiplantae</taxon>
        <taxon>Streptophyta</taxon>
        <taxon>Embryophyta</taxon>
        <taxon>Tracheophyta</taxon>
        <taxon>Spermatophyta</taxon>
        <taxon>Magnoliopsida</taxon>
        <taxon>eudicotyledons</taxon>
        <taxon>Gunneridae</taxon>
        <taxon>Pentapetalae</taxon>
        <taxon>asterids</taxon>
        <taxon>campanulids</taxon>
        <taxon>Asterales</taxon>
        <taxon>Asteraceae</taxon>
        <taxon>Asteroideae</taxon>
        <taxon>Anthemideae</taxon>
        <taxon>Artemisiinae</taxon>
        <taxon>Artemisia</taxon>
    </lineage>
</organism>
<dbReference type="FunFam" id="2.10.25.10:FF:000038">
    <property type="entry name" value="Fibrillin 2"/>
    <property type="match status" value="1"/>
</dbReference>
<dbReference type="Pfam" id="PF12947">
    <property type="entry name" value="EGF_3"/>
    <property type="match status" value="1"/>
</dbReference>
<evidence type="ECO:0000256" key="1">
    <source>
        <dbReference type="ARBA" id="ARBA00004167"/>
    </source>
</evidence>
<dbReference type="Pfam" id="PF13947">
    <property type="entry name" value="GUB_WAK_bind"/>
    <property type="match status" value="1"/>
</dbReference>
<feature type="signal peptide" evidence="7">
    <location>
        <begin position="1"/>
        <end position="20"/>
    </location>
</feature>
<evidence type="ECO:0000313" key="10">
    <source>
        <dbReference type="Proteomes" id="UP000245207"/>
    </source>
</evidence>
<accession>A0A2U1L3Z8</accession>
<keyword evidence="9" id="KW-0808">Transferase</keyword>
<dbReference type="InterPro" id="IPR018097">
    <property type="entry name" value="EGF_Ca-bd_CS"/>
</dbReference>
<dbReference type="SUPFAM" id="SSF57196">
    <property type="entry name" value="EGF/Laminin"/>
    <property type="match status" value="1"/>
</dbReference>
<dbReference type="InterPro" id="IPR001881">
    <property type="entry name" value="EGF-like_Ca-bd_dom"/>
</dbReference>
<feature type="chain" id="PRO_5015694598" evidence="7">
    <location>
        <begin position="21"/>
        <end position="385"/>
    </location>
</feature>
<keyword evidence="2 6" id="KW-0245">EGF-like domain</keyword>
<dbReference type="CDD" id="cd00054">
    <property type="entry name" value="EGF_CA"/>
    <property type="match status" value="1"/>
</dbReference>
<keyword evidence="3 7" id="KW-0732">Signal</keyword>
<evidence type="ECO:0000256" key="4">
    <source>
        <dbReference type="ARBA" id="ARBA00022737"/>
    </source>
</evidence>
<dbReference type="PROSITE" id="PS00010">
    <property type="entry name" value="ASX_HYDROXYL"/>
    <property type="match status" value="1"/>
</dbReference>
<evidence type="ECO:0000256" key="2">
    <source>
        <dbReference type="ARBA" id="ARBA00022536"/>
    </source>
</evidence>
<gene>
    <name evidence="9" type="ORF">CTI12_AA473720</name>
</gene>
<dbReference type="OrthoDB" id="4062651at2759"/>
<dbReference type="EMBL" id="PKPP01011683">
    <property type="protein sequence ID" value="PWA43710.1"/>
    <property type="molecule type" value="Genomic_DNA"/>
</dbReference>
<dbReference type="PROSITE" id="PS50026">
    <property type="entry name" value="EGF_3"/>
    <property type="match status" value="1"/>
</dbReference>
<comment type="caution">
    <text evidence="6">Lacks conserved residue(s) required for the propagation of feature annotation.</text>
</comment>
<name>A0A2U1L3Z8_ARTAN</name>